<keyword evidence="6 14" id="KW-0808">Transferase</keyword>
<dbReference type="InterPro" id="IPR036097">
    <property type="entry name" value="HisK_dim/P_sf"/>
</dbReference>
<dbReference type="EC" id="2.7.13.3" evidence="14"/>
<dbReference type="InterPro" id="IPR048590">
    <property type="entry name" value="CusS-like_sensor"/>
</dbReference>
<dbReference type="InterPro" id="IPR005467">
    <property type="entry name" value="His_kinase_dom"/>
</dbReference>
<dbReference type="InterPro" id="IPR003594">
    <property type="entry name" value="HATPase_dom"/>
</dbReference>
<comment type="catalytic activity">
    <reaction evidence="1 14">
        <text>ATP + protein L-histidine = ADP + protein N-phospho-L-histidine.</text>
        <dbReference type="EC" id="2.7.13.3"/>
    </reaction>
</comment>
<keyword evidence="11" id="KW-1133">Transmembrane helix</keyword>
<evidence type="ECO:0000256" key="2">
    <source>
        <dbReference type="ARBA" id="ARBA00004429"/>
    </source>
</evidence>
<dbReference type="CDD" id="cd00075">
    <property type="entry name" value="HATPase"/>
    <property type="match status" value="1"/>
</dbReference>
<feature type="domain" description="Histidine kinase" evidence="15">
    <location>
        <begin position="234"/>
        <end position="449"/>
    </location>
</feature>
<evidence type="ECO:0000256" key="10">
    <source>
        <dbReference type="ARBA" id="ARBA00022840"/>
    </source>
</evidence>
<feature type="domain" description="HAMP" evidence="16">
    <location>
        <begin position="173"/>
        <end position="226"/>
    </location>
</feature>
<dbReference type="NCBIfam" id="NF007345">
    <property type="entry name" value="PRK09835.1"/>
    <property type="match status" value="1"/>
</dbReference>
<organism evidence="17 18">
    <name type="scientific">Lacimicrobium alkaliphilum</name>
    <dbReference type="NCBI Taxonomy" id="1526571"/>
    <lineage>
        <taxon>Bacteria</taxon>
        <taxon>Pseudomonadati</taxon>
        <taxon>Pseudomonadota</taxon>
        <taxon>Gammaproteobacteria</taxon>
        <taxon>Alteromonadales</taxon>
        <taxon>Alteromonadaceae</taxon>
        <taxon>Lacimicrobium</taxon>
    </lineage>
</organism>
<dbReference type="GO" id="GO:0005886">
    <property type="term" value="C:plasma membrane"/>
    <property type="evidence" value="ECO:0007669"/>
    <property type="project" value="UniProtKB-SubCell"/>
</dbReference>
<dbReference type="InterPro" id="IPR050428">
    <property type="entry name" value="TCS_sensor_his_kinase"/>
</dbReference>
<evidence type="ECO:0000256" key="12">
    <source>
        <dbReference type="ARBA" id="ARBA00023012"/>
    </source>
</evidence>
<dbReference type="InterPro" id="IPR036890">
    <property type="entry name" value="HATPase_C_sf"/>
</dbReference>
<evidence type="ECO:0000256" key="5">
    <source>
        <dbReference type="ARBA" id="ARBA00022553"/>
    </source>
</evidence>
<dbReference type="Pfam" id="PF21085">
    <property type="entry name" value="CusS"/>
    <property type="match status" value="1"/>
</dbReference>
<dbReference type="AlphaFoldDB" id="A0A0U3AEG4"/>
<comment type="subcellular location">
    <subcellularLocation>
        <location evidence="2">Cell inner membrane</location>
        <topology evidence="2">Multi-pass membrane protein</topology>
    </subcellularLocation>
</comment>
<evidence type="ECO:0000256" key="3">
    <source>
        <dbReference type="ARBA" id="ARBA00022475"/>
    </source>
</evidence>
<dbReference type="PANTHER" id="PTHR45436:SF15">
    <property type="entry name" value="SENSOR HISTIDINE KINASE CUSS"/>
    <property type="match status" value="1"/>
</dbReference>
<dbReference type="STRING" id="1526571.AT746_15010"/>
<dbReference type="SUPFAM" id="SSF55874">
    <property type="entry name" value="ATPase domain of HSP90 chaperone/DNA topoisomerase II/histidine kinase"/>
    <property type="match status" value="1"/>
</dbReference>
<sequence length="453" mass="50812">MVFVALAIGISQLIIGKLILDAVERHFTEQDADELTVMNRAIKQSALQALTQAQLPIALSNAVSGHHGVYFQVWNNNNQLIYSTPGADFGPVQASLSPIRQIHSDNLQTWESNGNTYRGSVTQFTSLDKEYKIVAAIDIGFHLQFLQGFRRSLWLIMMLTGAATLLATWLGVHQGHAPLRSLSQSMRDIQADRLHIRLNPATLPKELQELTSSFNQMIGRLEESFTRLSHFSADIAHELRTPLTNLITQTQVALGKARTLKEYRELLYSNLEEQERLAKMVNDMLWLAKSDHGLIRPVQVSLDLAVEIKELFEFFEALAEEKQITLRQTGHAPAIMGDREMLRRAISNLMSNAIRYTPAGKWIEVRLDSPTENTITLSITNPGPGISEKHLPRLFDRFYRADPSRTRQSEGVGLGLAIVRSIAEAHQGQVDAISDQNQTTFKLSLPTQNKSTE</sequence>
<evidence type="ECO:0000313" key="18">
    <source>
        <dbReference type="Proteomes" id="UP000068447"/>
    </source>
</evidence>
<dbReference type="PANTHER" id="PTHR45436">
    <property type="entry name" value="SENSOR HISTIDINE KINASE YKOH"/>
    <property type="match status" value="1"/>
</dbReference>
<dbReference type="SUPFAM" id="SSF158472">
    <property type="entry name" value="HAMP domain-like"/>
    <property type="match status" value="1"/>
</dbReference>
<evidence type="ECO:0000256" key="4">
    <source>
        <dbReference type="ARBA" id="ARBA00022519"/>
    </source>
</evidence>
<keyword evidence="5" id="KW-0597">Phosphoprotein</keyword>
<evidence type="ECO:0000256" key="1">
    <source>
        <dbReference type="ARBA" id="ARBA00000085"/>
    </source>
</evidence>
<evidence type="ECO:0000256" key="9">
    <source>
        <dbReference type="ARBA" id="ARBA00022777"/>
    </source>
</evidence>
<keyword evidence="12 14" id="KW-0902">Two-component regulatory system</keyword>
<evidence type="ECO:0000256" key="8">
    <source>
        <dbReference type="ARBA" id="ARBA00022741"/>
    </source>
</evidence>
<name>A0A0U3AEG4_9ALTE</name>
<dbReference type="Pfam" id="PF02518">
    <property type="entry name" value="HATPase_c"/>
    <property type="match status" value="1"/>
</dbReference>
<dbReference type="SUPFAM" id="SSF47384">
    <property type="entry name" value="Homodimeric domain of signal transducing histidine kinase"/>
    <property type="match status" value="1"/>
</dbReference>
<keyword evidence="18" id="KW-1185">Reference proteome</keyword>
<evidence type="ECO:0000259" key="16">
    <source>
        <dbReference type="PROSITE" id="PS50885"/>
    </source>
</evidence>
<dbReference type="Proteomes" id="UP000068447">
    <property type="component" value="Chromosome"/>
</dbReference>
<dbReference type="InterPro" id="IPR003661">
    <property type="entry name" value="HisK_dim/P_dom"/>
</dbReference>
<keyword evidence="7" id="KW-0812">Transmembrane</keyword>
<dbReference type="InterPro" id="IPR003660">
    <property type="entry name" value="HAMP_dom"/>
</dbReference>
<dbReference type="CDD" id="cd00082">
    <property type="entry name" value="HisKA"/>
    <property type="match status" value="1"/>
</dbReference>
<dbReference type="Pfam" id="PF00672">
    <property type="entry name" value="HAMP"/>
    <property type="match status" value="1"/>
</dbReference>
<dbReference type="NCBIfam" id="TIGR01386">
    <property type="entry name" value="cztS_silS_copS"/>
    <property type="match status" value="1"/>
</dbReference>
<dbReference type="FunFam" id="1.10.287.130:FF:000001">
    <property type="entry name" value="Two-component sensor histidine kinase"/>
    <property type="match status" value="1"/>
</dbReference>
<dbReference type="Gene3D" id="6.10.340.10">
    <property type="match status" value="1"/>
</dbReference>
<gene>
    <name evidence="17" type="ORF">AT746_15010</name>
</gene>
<evidence type="ECO:0000256" key="7">
    <source>
        <dbReference type="ARBA" id="ARBA00022692"/>
    </source>
</evidence>
<protein>
    <recommendedName>
        <fullName evidence="14">Sensor protein</fullName>
        <ecNumber evidence="14">2.7.13.3</ecNumber>
    </recommendedName>
</protein>
<dbReference type="Pfam" id="PF00512">
    <property type="entry name" value="HisKA"/>
    <property type="match status" value="1"/>
</dbReference>
<dbReference type="PROSITE" id="PS50109">
    <property type="entry name" value="HIS_KIN"/>
    <property type="match status" value="1"/>
</dbReference>
<dbReference type="CDD" id="cd06225">
    <property type="entry name" value="HAMP"/>
    <property type="match status" value="1"/>
</dbReference>
<evidence type="ECO:0000256" key="14">
    <source>
        <dbReference type="RuleBase" id="RU364088"/>
    </source>
</evidence>
<keyword evidence="13" id="KW-0472">Membrane</keyword>
<keyword evidence="9 14" id="KW-0418">Kinase</keyword>
<comment type="function">
    <text evidence="14">Member of a two-component regulatory system.</text>
</comment>
<keyword evidence="8 14" id="KW-0547">Nucleotide-binding</keyword>
<dbReference type="GO" id="GO:0000155">
    <property type="term" value="F:phosphorelay sensor kinase activity"/>
    <property type="evidence" value="ECO:0007669"/>
    <property type="project" value="InterPro"/>
</dbReference>
<dbReference type="EMBL" id="CP013650">
    <property type="protein sequence ID" value="ALS99438.1"/>
    <property type="molecule type" value="Genomic_DNA"/>
</dbReference>
<evidence type="ECO:0000256" key="11">
    <source>
        <dbReference type="ARBA" id="ARBA00022989"/>
    </source>
</evidence>
<reference evidence="17 18" key="1">
    <citation type="submission" date="2015-12" db="EMBL/GenBank/DDBJ databases">
        <title>Complete genome of Lacimicrobium alkaliphilum KCTC 32984.</title>
        <authorList>
            <person name="Kim S.-G."/>
            <person name="Lee Y.-J."/>
        </authorList>
    </citation>
    <scope>NUCLEOTIDE SEQUENCE [LARGE SCALE GENOMIC DNA]</scope>
    <source>
        <strain evidence="17 18">YelD216</strain>
    </source>
</reference>
<evidence type="ECO:0000313" key="17">
    <source>
        <dbReference type="EMBL" id="ALS99438.1"/>
    </source>
</evidence>
<keyword evidence="3 14" id="KW-1003">Cell membrane</keyword>
<accession>A0A0U3AEG4</accession>
<evidence type="ECO:0000259" key="15">
    <source>
        <dbReference type="PROSITE" id="PS50109"/>
    </source>
</evidence>
<evidence type="ECO:0000256" key="13">
    <source>
        <dbReference type="ARBA" id="ARBA00023136"/>
    </source>
</evidence>
<dbReference type="PROSITE" id="PS50885">
    <property type="entry name" value="HAMP"/>
    <property type="match status" value="1"/>
</dbReference>
<dbReference type="FunFam" id="3.30.565.10:FF:000006">
    <property type="entry name" value="Sensor histidine kinase WalK"/>
    <property type="match status" value="1"/>
</dbReference>
<dbReference type="SMART" id="SM00304">
    <property type="entry name" value="HAMP"/>
    <property type="match status" value="1"/>
</dbReference>
<dbReference type="KEGG" id="lal:AT746_15010"/>
<dbReference type="GO" id="GO:0005524">
    <property type="term" value="F:ATP binding"/>
    <property type="evidence" value="ECO:0007669"/>
    <property type="project" value="UniProtKB-KW"/>
</dbReference>
<evidence type="ECO:0000256" key="6">
    <source>
        <dbReference type="ARBA" id="ARBA00022679"/>
    </source>
</evidence>
<dbReference type="Gene3D" id="3.30.565.10">
    <property type="entry name" value="Histidine kinase-like ATPase, C-terminal domain"/>
    <property type="match status" value="1"/>
</dbReference>
<dbReference type="SMART" id="SM00387">
    <property type="entry name" value="HATPase_c"/>
    <property type="match status" value="1"/>
</dbReference>
<dbReference type="InterPro" id="IPR004358">
    <property type="entry name" value="Sig_transdc_His_kin-like_C"/>
</dbReference>
<keyword evidence="4 14" id="KW-0997">Cell inner membrane</keyword>
<dbReference type="SMART" id="SM00388">
    <property type="entry name" value="HisKA"/>
    <property type="match status" value="1"/>
</dbReference>
<dbReference type="Gene3D" id="1.10.287.130">
    <property type="match status" value="1"/>
</dbReference>
<dbReference type="InterPro" id="IPR006290">
    <property type="entry name" value="CztS_silS_copS"/>
</dbReference>
<keyword evidence="10 14" id="KW-0067">ATP-binding</keyword>
<dbReference type="PRINTS" id="PR00344">
    <property type="entry name" value="BCTRLSENSOR"/>
</dbReference>
<proteinExistence type="predicted"/>